<dbReference type="GeneID" id="37616915"/>
<dbReference type="RefSeq" id="YP_009506110.1">
    <property type="nucleotide sequence ID" value="NC_038375.1"/>
</dbReference>
<dbReference type="KEGG" id="vg:37616915"/>
<dbReference type="Proteomes" id="UP000232707">
    <property type="component" value="Segment"/>
</dbReference>
<name>A0A1D8QL59_GVTN</name>
<evidence type="ECO:0000313" key="2">
    <source>
        <dbReference type="Proteomes" id="UP000232707"/>
    </source>
</evidence>
<protein>
    <submittedName>
        <fullName evidence="1">Uncharacterized protein</fullName>
    </submittedName>
</protein>
<sequence>MSFGFTSSSISTTTAGFVFLRDRFLADRTLASNSLYMYSRFLICSSVNALFDSSKMDLICFNRFLSEPVILNTLRSTGLGFNLNDFCGFGRSKNVIFEDAFSYQSSSSCDSLLRELPPYLCSSMSTYASVDSLVFNRFSLG</sequence>
<accession>A0A1D8QL59</accession>
<reference evidence="1 2" key="1">
    <citation type="submission" date="2016-02" db="EMBL/GenBank/DDBJ databases">
        <title>Genome sequence of a new Betabaculovirus TnGV isolated from the cabagge looper Trichoplusia ni (Lepidoptera: Noctuidae).</title>
        <authorList>
            <person name="Del Rincon-Castro M.C."/>
            <person name="Bivian-Hernandez Mdl.A."/>
            <person name="Lopez-Tlacomulco J.J."/>
            <person name="Ibarra J.E."/>
        </authorList>
    </citation>
    <scope>NUCLEOTIDE SEQUENCE [LARGE SCALE GENOMIC DNA]</scope>
    <source>
        <strain evidence="1">LBIV-12</strain>
    </source>
</reference>
<dbReference type="EMBL" id="KU752557">
    <property type="protein sequence ID" value="AOW41379.1"/>
    <property type="molecule type" value="Genomic_DNA"/>
</dbReference>
<proteinExistence type="predicted"/>
<keyword evidence="2" id="KW-1185">Reference proteome</keyword>
<evidence type="ECO:0000313" key="1">
    <source>
        <dbReference type="EMBL" id="AOW41379.1"/>
    </source>
</evidence>
<organism evidence="1 2">
    <name type="scientific">Trichoplusia ni granulovirus LBIV-12</name>
    <dbReference type="NCBI Taxonomy" id="1916701"/>
    <lineage>
        <taxon>Viruses</taxon>
        <taxon>Viruses incertae sedis</taxon>
        <taxon>Naldaviricetes</taxon>
        <taxon>Lefavirales</taxon>
        <taxon>Baculoviridae</taxon>
        <taxon>Betabaculovirus</taxon>
        <taxon>Betabaculovirus trini</taxon>
    </lineage>
</organism>